<protein>
    <submittedName>
        <fullName evidence="1">Methionine sulfoxide reductase</fullName>
    </submittedName>
</protein>
<keyword evidence="2" id="KW-1185">Reference proteome</keyword>
<dbReference type="Proteomes" id="UP001056778">
    <property type="component" value="Chromosome 1"/>
</dbReference>
<organism evidence="1 2">
    <name type="scientific">Holotrichia oblita</name>
    <name type="common">Chafer beetle</name>
    <dbReference type="NCBI Taxonomy" id="644536"/>
    <lineage>
        <taxon>Eukaryota</taxon>
        <taxon>Metazoa</taxon>
        <taxon>Ecdysozoa</taxon>
        <taxon>Arthropoda</taxon>
        <taxon>Hexapoda</taxon>
        <taxon>Insecta</taxon>
        <taxon>Pterygota</taxon>
        <taxon>Neoptera</taxon>
        <taxon>Endopterygota</taxon>
        <taxon>Coleoptera</taxon>
        <taxon>Polyphaga</taxon>
        <taxon>Scarabaeiformia</taxon>
        <taxon>Scarabaeidae</taxon>
        <taxon>Melolonthinae</taxon>
        <taxon>Holotrichia</taxon>
    </lineage>
</organism>
<evidence type="ECO:0000313" key="2">
    <source>
        <dbReference type="Proteomes" id="UP001056778"/>
    </source>
</evidence>
<reference evidence="1" key="1">
    <citation type="submission" date="2022-04" db="EMBL/GenBank/DDBJ databases">
        <title>Chromosome-scale genome assembly of Holotrichia oblita Faldermann.</title>
        <authorList>
            <person name="Rongchong L."/>
        </authorList>
    </citation>
    <scope>NUCLEOTIDE SEQUENCE</scope>
    <source>
        <strain evidence="1">81SQS9</strain>
    </source>
</reference>
<dbReference type="EMBL" id="CM043015">
    <property type="protein sequence ID" value="KAI4470746.1"/>
    <property type="molecule type" value="Genomic_DNA"/>
</dbReference>
<proteinExistence type="predicted"/>
<gene>
    <name evidence="1" type="ORF">MML48_1g17316</name>
</gene>
<comment type="caution">
    <text evidence="1">The sequence shown here is derived from an EMBL/GenBank/DDBJ whole genome shotgun (WGS) entry which is preliminary data.</text>
</comment>
<accession>A0ACB9TVC5</accession>
<name>A0ACB9TVC5_HOLOL</name>
<evidence type="ECO:0000313" key="1">
    <source>
        <dbReference type="EMBL" id="KAI4470746.1"/>
    </source>
</evidence>
<sequence length="133" mass="14916">MSDKIPNEGELKNRLTPLQYHVTQEKGTEQAFTGCYDDTFDSGIYECICCKQSLFSSNTKYDSGCGWPAFNNVLDQGRVKLSPDLSSGRYRTEVTCSNCNAHLGHVFDDGPTPTKRRFCINSASINFIPEKKE</sequence>